<dbReference type="EMBL" id="AACS02000004">
    <property type="protein sequence ID" value="EFI27942.1"/>
    <property type="molecule type" value="Genomic_DNA"/>
</dbReference>
<dbReference type="Proteomes" id="UP000001861">
    <property type="component" value="Unassembled WGS sequence"/>
</dbReference>
<evidence type="ECO:0000313" key="1">
    <source>
        <dbReference type="EMBL" id="EFI27942.1"/>
    </source>
</evidence>
<dbReference type="KEGG" id="cci:CC1G_14433"/>
<reference evidence="1 2" key="1">
    <citation type="journal article" date="2010" name="Proc. Natl. Acad. Sci. U.S.A.">
        <title>Insights into evolution of multicellular fungi from the assembled chromosomes of the mushroom Coprinopsis cinerea (Coprinus cinereus).</title>
        <authorList>
            <person name="Stajich J.E."/>
            <person name="Wilke S.K."/>
            <person name="Ahren D."/>
            <person name="Au C.H."/>
            <person name="Birren B.W."/>
            <person name="Borodovsky M."/>
            <person name="Burns C."/>
            <person name="Canback B."/>
            <person name="Casselton L.A."/>
            <person name="Cheng C.K."/>
            <person name="Deng J."/>
            <person name="Dietrich F.S."/>
            <person name="Fargo D.C."/>
            <person name="Farman M.L."/>
            <person name="Gathman A.C."/>
            <person name="Goldberg J."/>
            <person name="Guigo R."/>
            <person name="Hoegger P.J."/>
            <person name="Hooker J.B."/>
            <person name="Huggins A."/>
            <person name="James T.Y."/>
            <person name="Kamada T."/>
            <person name="Kilaru S."/>
            <person name="Kodira C."/>
            <person name="Kues U."/>
            <person name="Kupfer D."/>
            <person name="Kwan H.S."/>
            <person name="Lomsadze A."/>
            <person name="Li W."/>
            <person name="Lilly W.W."/>
            <person name="Ma L.J."/>
            <person name="Mackey A.J."/>
            <person name="Manning G."/>
            <person name="Martin F."/>
            <person name="Muraguchi H."/>
            <person name="Natvig D.O."/>
            <person name="Palmerini H."/>
            <person name="Ramesh M.A."/>
            <person name="Rehmeyer C.J."/>
            <person name="Roe B.A."/>
            <person name="Shenoy N."/>
            <person name="Stanke M."/>
            <person name="Ter-Hovhannisyan V."/>
            <person name="Tunlid A."/>
            <person name="Velagapudi R."/>
            <person name="Vision T.J."/>
            <person name="Zeng Q."/>
            <person name="Zolan M.E."/>
            <person name="Pukkila P.J."/>
        </authorList>
    </citation>
    <scope>NUCLEOTIDE SEQUENCE [LARGE SCALE GENOMIC DNA]</scope>
    <source>
        <strain evidence="2">Okayama-7 / 130 / ATCC MYA-4618 / FGSC 9003</strain>
    </source>
</reference>
<dbReference type="HOGENOM" id="CLU_2670976_0_0_1"/>
<gene>
    <name evidence="1" type="ORF">CC1G_14433</name>
</gene>
<dbReference type="VEuPathDB" id="FungiDB:CC1G_14433"/>
<accession>D6RMB7</accession>
<dbReference type="GeneID" id="9379895"/>
<proteinExistence type="predicted"/>
<protein>
    <submittedName>
        <fullName evidence="1">Uncharacterized protein</fullName>
    </submittedName>
</protein>
<keyword evidence="2" id="KW-1185">Reference proteome</keyword>
<organism evidence="1 2">
    <name type="scientific">Coprinopsis cinerea (strain Okayama-7 / 130 / ATCC MYA-4618 / FGSC 9003)</name>
    <name type="common">Inky cap fungus</name>
    <name type="synonym">Hormographiella aspergillata</name>
    <dbReference type="NCBI Taxonomy" id="240176"/>
    <lineage>
        <taxon>Eukaryota</taxon>
        <taxon>Fungi</taxon>
        <taxon>Dikarya</taxon>
        <taxon>Basidiomycota</taxon>
        <taxon>Agaricomycotina</taxon>
        <taxon>Agaricomycetes</taxon>
        <taxon>Agaricomycetidae</taxon>
        <taxon>Agaricales</taxon>
        <taxon>Agaricineae</taxon>
        <taxon>Psathyrellaceae</taxon>
        <taxon>Coprinopsis</taxon>
    </lineage>
</organism>
<sequence length="75" mass="8035">MNTKMYTVTPESQAQPRVMSLVSSAAGDKRAARQSSKRLAVVAETSKGPPKILGAGKQRQTCTVCIASFEDGFFL</sequence>
<dbReference type="AlphaFoldDB" id="D6RMB7"/>
<dbReference type="InParanoid" id="D6RMB7"/>
<comment type="caution">
    <text evidence="1">The sequence shown here is derived from an EMBL/GenBank/DDBJ whole genome shotgun (WGS) entry which is preliminary data.</text>
</comment>
<evidence type="ECO:0000313" key="2">
    <source>
        <dbReference type="Proteomes" id="UP000001861"/>
    </source>
</evidence>
<dbReference type="RefSeq" id="XP_002911436.1">
    <property type="nucleotide sequence ID" value="XM_002911390.1"/>
</dbReference>
<name>D6RMB7_COPC7</name>